<dbReference type="Proteomes" id="UP000807025">
    <property type="component" value="Unassembled WGS sequence"/>
</dbReference>
<protein>
    <submittedName>
        <fullName evidence="1">Uncharacterized protein</fullName>
    </submittedName>
</protein>
<dbReference type="AlphaFoldDB" id="A0A9P5ZFI5"/>
<evidence type="ECO:0000313" key="1">
    <source>
        <dbReference type="EMBL" id="KAF9487317.1"/>
    </source>
</evidence>
<organism evidence="1 2">
    <name type="scientific">Pleurotus eryngii</name>
    <name type="common">Boletus of the steppes</name>
    <dbReference type="NCBI Taxonomy" id="5323"/>
    <lineage>
        <taxon>Eukaryota</taxon>
        <taxon>Fungi</taxon>
        <taxon>Dikarya</taxon>
        <taxon>Basidiomycota</taxon>
        <taxon>Agaricomycotina</taxon>
        <taxon>Agaricomycetes</taxon>
        <taxon>Agaricomycetidae</taxon>
        <taxon>Agaricales</taxon>
        <taxon>Pleurotineae</taxon>
        <taxon>Pleurotaceae</taxon>
        <taxon>Pleurotus</taxon>
    </lineage>
</organism>
<sequence>MHVAPFINIVGMGKALCIKTIQAVTDTKLQLETNKVKEIVCVTYESQKKEEEQLKAGHTEDDPTSESYTVGIKMISAHFNMFTAATASKAGHL</sequence>
<dbReference type="EMBL" id="MU154791">
    <property type="protein sequence ID" value="KAF9487317.1"/>
    <property type="molecule type" value="Genomic_DNA"/>
</dbReference>
<dbReference type="OrthoDB" id="2803783at2759"/>
<name>A0A9P5ZFI5_PLEER</name>
<gene>
    <name evidence="1" type="ORF">BDN71DRAFT_1514087</name>
</gene>
<comment type="caution">
    <text evidence="1">The sequence shown here is derived from an EMBL/GenBank/DDBJ whole genome shotgun (WGS) entry which is preliminary data.</text>
</comment>
<proteinExistence type="predicted"/>
<keyword evidence="2" id="KW-1185">Reference proteome</keyword>
<accession>A0A9P5ZFI5</accession>
<reference evidence="1" key="1">
    <citation type="submission" date="2020-11" db="EMBL/GenBank/DDBJ databases">
        <authorList>
            <consortium name="DOE Joint Genome Institute"/>
            <person name="Ahrendt S."/>
            <person name="Riley R."/>
            <person name="Andreopoulos W."/>
            <person name="Labutti K."/>
            <person name="Pangilinan J."/>
            <person name="Ruiz-Duenas F.J."/>
            <person name="Barrasa J.M."/>
            <person name="Sanchez-Garcia M."/>
            <person name="Camarero S."/>
            <person name="Miyauchi S."/>
            <person name="Serrano A."/>
            <person name="Linde D."/>
            <person name="Babiker R."/>
            <person name="Drula E."/>
            <person name="Ayuso-Fernandez I."/>
            <person name="Pacheco R."/>
            <person name="Padilla G."/>
            <person name="Ferreira P."/>
            <person name="Barriuso J."/>
            <person name="Kellner H."/>
            <person name="Castanera R."/>
            <person name="Alfaro M."/>
            <person name="Ramirez L."/>
            <person name="Pisabarro A.G."/>
            <person name="Kuo A."/>
            <person name="Tritt A."/>
            <person name="Lipzen A."/>
            <person name="He G."/>
            <person name="Yan M."/>
            <person name="Ng V."/>
            <person name="Cullen D."/>
            <person name="Martin F."/>
            <person name="Rosso M.-N."/>
            <person name="Henrissat B."/>
            <person name="Hibbett D."/>
            <person name="Martinez A.T."/>
            <person name="Grigoriev I.V."/>
        </authorList>
    </citation>
    <scope>NUCLEOTIDE SEQUENCE</scope>
    <source>
        <strain evidence="1">ATCC 90797</strain>
    </source>
</reference>
<evidence type="ECO:0000313" key="2">
    <source>
        <dbReference type="Proteomes" id="UP000807025"/>
    </source>
</evidence>